<dbReference type="PANTHER" id="PTHR30146">
    <property type="entry name" value="LACI-RELATED TRANSCRIPTIONAL REPRESSOR"/>
    <property type="match status" value="1"/>
</dbReference>
<feature type="region of interest" description="Disordered" evidence="5">
    <location>
        <begin position="333"/>
        <end position="367"/>
    </location>
</feature>
<feature type="compositionally biased region" description="Basic and acidic residues" evidence="5">
    <location>
        <begin position="333"/>
        <end position="342"/>
    </location>
</feature>
<dbReference type="InterPro" id="IPR028082">
    <property type="entry name" value="Peripla_BP_I"/>
</dbReference>
<dbReference type="SUPFAM" id="SSF47413">
    <property type="entry name" value="lambda repressor-like DNA-binding domains"/>
    <property type="match status" value="1"/>
</dbReference>
<reference evidence="8" key="1">
    <citation type="submission" date="2023-07" db="EMBL/GenBank/DDBJ databases">
        <title>Substrates and metabolic shifts associated with increased methane emissions in unrestored hypersaline salterns.</title>
        <authorList>
            <person name="Bueno De Mesquita C.P."/>
            <person name="Tringe S.G."/>
        </authorList>
    </citation>
    <scope>NUCLEOTIDE SEQUENCE [LARGE SCALE GENOMIC DNA]</scope>
    <source>
        <strain evidence="8">I4</strain>
    </source>
</reference>
<dbReference type="Pfam" id="PF13377">
    <property type="entry name" value="Peripla_BP_3"/>
    <property type="match status" value="1"/>
</dbReference>
<dbReference type="InterPro" id="IPR000843">
    <property type="entry name" value="HTH_LacI"/>
</dbReference>
<evidence type="ECO:0000313" key="7">
    <source>
        <dbReference type="EMBL" id="MDT8878758.1"/>
    </source>
</evidence>
<dbReference type="InterPro" id="IPR046335">
    <property type="entry name" value="LacI/GalR-like_sensor"/>
</dbReference>
<evidence type="ECO:0000256" key="2">
    <source>
        <dbReference type="ARBA" id="ARBA00023015"/>
    </source>
</evidence>
<keyword evidence="2" id="KW-0805">Transcription regulation</keyword>
<evidence type="ECO:0000256" key="4">
    <source>
        <dbReference type="ARBA" id="ARBA00023163"/>
    </source>
</evidence>
<dbReference type="RefSeq" id="WP_315585615.1">
    <property type="nucleotide sequence ID" value="NZ_JAVXUR010000001.1"/>
</dbReference>
<dbReference type="InterPro" id="IPR010982">
    <property type="entry name" value="Lambda_DNA-bd_dom_sf"/>
</dbReference>
<comment type="caution">
    <text evidence="7">The sequence shown here is derived from an EMBL/GenBank/DDBJ whole genome shotgun (WGS) entry which is preliminary data.</text>
</comment>
<keyword evidence="4" id="KW-0804">Transcription</keyword>
<evidence type="ECO:0000259" key="6">
    <source>
        <dbReference type="PROSITE" id="PS50932"/>
    </source>
</evidence>
<evidence type="ECO:0000256" key="1">
    <source>
        <dbReference type="ARBA" id="ARBA00022491"/>
    </source>
</evidence>
<dbReference type="Gene3D" id="1.10.260.40">
    <property type="entry name" value="lambda repressor-like DNA-binding domains"/>
    <property type="match status" value="1"/>
</dbReference>
<dbReference type="EMBL" id="JAVXUR010000001">
    <property type="protein sequence ID" value="MDT8878758.1"/>
    <property type="molecule type" value="Genomic_DNA"/>
</dbReference>
<dbReference type="SMART" id="SM00354">
    <property type="entry name" value="HTH_LACI"/>
    <property type="match status" value="1"/>
</dbReference>
<dbReference type="PANTHER" id="PTHR30146:SF148">
    <property type="entry name" value="HTH-TYPE TRANSCRIPTIONAL REPRESSOR PURR-RELATED"/>
    <property type="match status" value="1"/>
</dbReference>
<feature type="domain" description="HTH lacI-type" evidence="6">
    <location>
        <begin position="2"/>
        <end position="56"/>
    </location>
</feature>
<name>A0ABU3NC66_9GAMM</name>
<dbReference type="PROSITE" id="PS50932">
    <property type="entry name" value="HTH_LACI_2"/>
    <property type="match status" value="1"/>
</dbReference>
<evidence type="ECO:0000256" key="5">
    <source>
        <dbReference type="SAM" id="MobiDB-lite"/>
    </source>
</evidence>
<keyword evidence="8" id="KW-1185">Reference proteome</keyword>
<organism evidence="7 8">
    <name type="scientific">Halomonas saccharevitans</name>
    <dbReference type="NCBI Taxonomy" id="416872"/>
    <lineage>
        <taxon>Bacteria</taxon>
        <taxon>Pseudomonadati</taxon>
        <taxon>Pseudomonadota</taxon>
        <taxon>Gammaproteobacteria</taxon>
        <taxon>Oceanospirillales</taxon>
        <taxon>Halomonadaceae</taxon>
        <taxon>Halomonas</taxon>
    </lineage>
</organism>
<dbReference type="Proteomes" id="UP001255917">
    <property type="component" value="Unassembled WGS sequence"/>
</dbReference>
<protein>
    <submittedName>
        <fullName evidence="7">Substrate-binding domain-containing protein</fullName>
    </submittedName>
</protein>
<sequence>MIRLKDVARQSGVSVTTVSHVVNGTRRVAPATQVRVQRAIAELGYRPDSIARALKSNRSRTIGMIVTAANNPFFAEIIRGVEDHCFAHGYSLMLCNTGDADARQLSYLQALRDKRVDGLIVMTAHSGPDFLAALARQPLPTVLMDADPTSGEDIAVVNDDSRLGARLAIEHLLSRGLTDIALLTGPASHPRSRERLAGALAALEAAGLRPPASRIVATNLMADGGHDAMRRLLAGSSPPQALFAFNDLVAIGAMRAAREHGLSLPDDLSVVGYDDIELGRYLTPALTTVHQPVYELGAMASAQLIERLEHGRPLEPVLRLDPCLVVRESVRESLGEPLRESVGEPVQESAVESVNSPSSSLSPSPSH</sequence>
<accession>A0ABU3NC66</accession>
<dbReference type="Pfam" id="PF00356">
    <property type="entry name" value="LacI"/>
    <property type="match status" value="1"/>
</dbReference>
<gene>
    <name evidence="7" type="ORF">RSO68_04690</name>
</gene>
<evidence type="ECO:0000313" key="8">
    <source>
        <dbReference type="Proteomes" id="UP001255917"/>
    </source>
</evidence>
<dbReference type="Gene3D" id="3.40.50.2300">
    <property type="match status" value="2"/>
</dbReference>
<evidence type="ECO:0000256" key="3">
    <source>
        <dbReference type="ARBA" id="ARBA00023125"/>
    </source>
</evidence>
<keyword evidence="1" id="KW-0678">Repressor</keyword>
<dbReference type="CDD" id="cd01392">
    <property type="entry name" value="HTH_LacI"/>
    <property type="match status" value="1"/>
</dbReference>
<proteinExistence type="predicted"/>
<keyword evidence="3" id="KW-0238">DNA-binding</keyword>
<feature type="compositionally biased region" description="Low complexity" evidence="5">
    <location>
        <begin position="356"/>
        <end position="367"/>
    </location>
</feature>
<dbReference type="SUPFAM" id="SSF53822">
    <property type="entry name" value="Periplasmic binding protein-like I"/>
    <property type="match status" value="1"/>
</dbReference>
<dbReference type="PROSITE" id="PS00356">
    <property type="entry name" value="HTH_LACI_1"/>
    <property type="match status" value="1"/>
</dbReference>